<dbReference type="STRING" id="1392250.A0A2I2GFL5"/>
<dbReference type="EMBL" id="MSFO01000002">
    <property type="protein sequence ID" value="PLB51669.1"/>
    <property type="molecule type" value="Genomic_DNA"/>
</dbReference>
<keyword evidence="4" id="KW-0479">Metal-binding</keyword>
<proteinExistence type="inferred from homology"/>
<dbReference type="Gene3D" id="1.10.600.10">
    <property type="entry name" value="Farnesyl Diphosphate Synthase"/>
    <property type="match status" value="1"/>
</dbReference>
<dbReference type="SUPFAM" id="SSF48576">
    <property type="entry name" value="Terpenoid synthases"/>
    <property type="match status" value="1"/>
</dbReference>
<evidence type="ECO:0000313" key="5">
    <source>
        <dbReference type="EMBL" id="PLB51669.1"/>
    </source>
</evidence>
<evidence type="ECO:0000256" key="2">
    <source>
        <dbReference type="ARBA" id="ARBA00006333"/>
    </source>
</evidence>
<comment type="cofactor">
    <cofactor evidence="1 4">
        <name>Mg(2+)</name>
        <dbReference type="ChEBI" id="CHEBI:18420"/>
    </cofactor>
</comment>
<dbReference type="GO" id="GO:0008299">
    <property type="term" value="P:isoprenoid biosynthetic process"/>
    <property type="evidence" value="ECO:0007669"/>
    <property type="project" value="UniProtKB-ARBA"/>
</dbReference>
<dbReference type="AlphaFoldDB" id="A0A2I2GFL5"/>
<reference evidence="5 6" key="1">
    <citation type="submission" date="2016-12" db="EMBL/GenBank/DDBJ databases">
        <title>The genomes of Aspergillus section Nigri reveals drivers in fungal speciation.</title>
        <authorList>
            <consortium name="DOE Joint Genome Institute"/>
            <person name="Vesth T.C."/>
            <person name="Nybo J."/>
            <person name="Theobald S."/>
            <person name="Brandl J."/>
            <person name="Frisvad J.C."/>
            <person name="Nielsen K.F."/>
            <person name="Lyhne E.K."/>
            <person name="Kogle M.E."/>
            <person name="Kuo A."/>
            <person name="Riley R."/>
            <person name="Clum A."/>
            <person name="Nolan M."/>
            <person name="Lipzen A."/>
            <person name="Salamov A."/>
            <person name="Henrissat B."/>
            <person name="Wiebenga A."/>
            <person name="De Vries R.P."/>
            <person name="Grigoriev I.V."/>
            <person name="Mortensen U.H."/>
            <person name="Andersen M.R."/>
            <person name="Baker S.E."/>
        </authorList>
    </citation>
    <scope>NUCLEOTIDE SEQUENCE [LARGE SCALE GENOMIC DNA]</scope>
    <source>
        <strain evidence="5 6">IBT 23096</strain>
    </source>
</reference>
<dbReference type="RefSeq" id="XP_024706971.1">
    <property type="nucleotide sequence ID" value="XM_024851353.1"/>
</dbReference>
<dbReference type="OrthoDB" id="3004402at2759"/>
<dbReference type="EC" id="4.2.3.-" evidence="4"/>
<evidence type="ECO:0000313" key="6">
    <source>
        <dbReference type="Proteomes" id="UP000234275"/>
    </source>
</evidence>
<keyword evidence="3 4" id="KW-0460">Magnesium</keyword>
<sequence length="339" mass="38894">MTSLRIADADISDCSEELTREPSLIERDRQLMPTLTQDHPPASLFVPDIHPNVIAVSTEVNEYFLQRWPFRNDAERAKFRAAGFSRMTCLYFPRALQDRIPFACRLVTLLFLVDDLLEEISLQEGSEYNERLIAISRGDISPDRTVPVQAITHEVWEDMRACDKVLADDLLEHVSIFMRAQTEKARLTICELGKYLNYRERDVGQGLLSALLRFTMKLHLSDTERRQAAPIERNCAKHIAILNDIYSWRKEQLASQNIHQEGAAVCSAVQVLSNEATLGFAAAQRVLWAMCREYELVYRQLVQEATPGSSDSLHKYLRGLEYQMSGNERWSESTPRYHG</sequence>
<name>A0A2I2GFL5_9EURO</name>
<dbReference type="GO" id="GO:0046872">
    <property type="term" value="F:metal ion binding"/>
    <property type="evidence" value="ECO:0007669"/>
    <property type="project" value="UniProtKB-KW"/>
</dbReference>
<comment type="similarity">
    <text evidence="2 4">Belongs to the terpene synthase family.</text>
</comment>
<organism evidence="5 6">
    <name type="scientific">Aspergillus steynii IBT 23096</name>
    <dbReference type="NCBI Taxonomy" id="1392250"/>
    <lineage>
        <taxon>Eukaryota</taxon>
        <taxon>Fungi</taxon>
        <taxon>Dikarya</taxon>
        <taxon>Ascomycota</taxon>
        <taxon>Pezizomycotina</taxon>
        <taxon>Eurotiomycetes</taxon>
        <taxon>Eurotiomycetidae</taxon>
        <taxon>Eurotiales</taxon>
        <taxon>Aspergillaceae</taxon>
        <taxon>Aspergillus</taxon>
        <taxon>Aspergillus subgen. Circumdati</taxon>
    </lineage>
</organism>
<accession>A0A2I2GFL5</accession>
<evidence type="ECO:0000256" key="1">
    <source>
        <dbReference type="ARBA" id="ARBA00001946"/>
    </source>
</evidence>
<dbReference type="PANTHER" id="PTHR35201">
    <property type="entry name" value="TERPENE SYNTHASE"/>
    <property type="match status" value="1"/>
</dbReference>
<keyword evidence="6" id="KW-1185">Reference proteome</keyword>
<dbReference type="Pfam" id="PF19086">
    <property type="entry name" value="Terpene_syn_C_2"/>
    <property type="match status" value="1"/>
</dbReference>
<dbReference type="VEuPathDB" id="FungiDB:P170DRAFT_453294"/>
<comment type="caution">
    <text evidence="5">The sequence shown here is derived from an EMBL/GenBank/DDBJ whole genome shotgun (WGS) entry which is preliminary data.</text>
</comment>
<protein>
    <recommendedName>
        <fullName evidence="4">Terpene synthase</fullName>
        <ecNumber evidence="4">4.2.3.-</ecNumber>
    </recommendedName>
</protein>
<dbReference type="GeneID" id="36559052"/>
<dbReference type="Proteomes" id="UP000234275">
    <property type="component" value="Unassembled WGS sequence"/>
</dbReference>
<evidence type="ECO:0000256" key="4">
    <source>
        <dbReference type="RuleBase" id="RU366034"/>
    </source>
</evidence>
<gene>
    <name evidence="5" type="ORF">P170DRAFT_453294</name>
</gene>
<keyword evidence="4" id="KW-0456">Lyase</keyword>
<dbReference type="GO" id="GO:0010333">
    <property type="term" value="F:terpene synthase activity"/>
    <property type="evidence" value="ECO:0007669"/>
    <property type="project" value="InterPro"/>
</dbReference>
<dbReference type="PANTHER" id="PTHR35201:SF4">
    <property type="entry name" value="BETA-PINACENE SYNTHASE-RELATED"/>
    <property type="match status" value="1"/>
</dbReference>
<dbReference type="InterPro" id="IPR008949">
    <property type="entry name" value="Isoprenoid_synthase_dom_sf"/>
</dbReference>
<dbReference type="InterPro" id="IPR034686">
    <property type="entry name" value="Terpene_cyclase-like_2"/>
</dbReference>
<evidence type="ECO:0000256" key="3">
    <source>
        <dbReference type="ARBA" id="ARBA00022842"/>
    </source>
</evidence>